<reference evidence="1 2" key="1">
    <citation type="journal article" date="2016" name="Sci. Rep.">
        <title>Draft genome sequencing and secretome analysis of fungal phytopathogen Ascochyta rabiei provides insight into the necrotrophic effector repertoire.</title>
        <authorList>
            <person name="Verma S."/>
            <person name="Gazara R.K."/>
            <person name="Nizam S."/>
            <person name="Parween S."/>
            <person name="Chattopadhyay D."/>
            <person name="Verma P.K."/>
        </authorList>
    </citation>
    <scope>NUCLEOTIDE SEQUENCE [LARGE SCALE GENOMIC DNA]</scope>
    <source>
        <strain evidence="1 2">ArDII</strain>
    </source>
</reference>
<evidence type="ECO:0000313" key="1">
    <source>
        <dbReference type="EMBL" id="KZM23711.1"/>
    </source>
</evidence>
<dbReference type="AlphaFoldDB" id="A0A163EIE7"/>
<dbReference type="EMBL" id="JYNV01000186">
    <property type="protein sequence ID" value="KZM23711.1"/>
    <property type="molecule type" value="Genomic_DNA"/>
</dbReference>
<proteinExistence type="predicted"/>
<gene>
    <name evidence="1" type="ORF">ST47_g5122</name>
</gene>
<accession>A0A163EIE7</accession>
<keyword evidence="2" id="KW-1185">Reference proteome</keyword>
<comment type="caution">
    <text evidence="1">The sequence shown here is derived from an EMBL/GenBank/DDBJ whole genome shotgun (WGS) entry which is preliminary data.</text>
</comment>
<evidence type="ECO:0000313" key="2">
    <source>
        <dbReference type="Proteomes" id="UP000076837"/>
    </source>
</evidence>
<protein>
    <submittedName>
        <fullName evidence="1">Uncharacterized protein</fullName>
    </submittedName>
</protein>
<name>A0A163EIE7_DIDRA</name>
<sequence>MLPILNLDSTVPSLPTLPSTQMIPSVPDQPPLEILPEIFVAASQPHNGREVTNYVRNYYFLILALLTAVLSASLWWLHRQRRRAQDQTKLRGHNSLVRVERWAYNRRNQPPVVEGLNEAGEAPPPYKLKDVTVTT</sequence>
<dbReference type="OrthoDB" id="4775599at2759"/>
<dbReference type="Proteomes" id="UP000076837">
    <property type="component" value="Unassembled WGS sequence"/>
</dbReference>
<organism evidence="1 2">
    <name type="scientific">Didymella rabiei</name>
    <name type="common">Chickpea ascochyta blight fungus</name>
    <name type="synonym">Mycosphaerella rabiei</name>
    <dbReference type="NCBI Taxonomy" id="5454"/>
    <lineage>
        <taxon>Eukaryota</taxon>
        <taxon>Fungi</taxon>
        <taxon>Dikarya</taxon>
        <taxon>Ascomycota</taxon>
        <taxon>Pezizomycotina</taxon>
        <taxon>Dothideomycetes</taxon>
        <taxon>Pleosporomycetidae</taxon>
        <taxon>Pleosporales</taxon>
        <taxon>Pleosporineae</taxon>
        <taxon>Didymellaceae</taxon>
        <taxon>Ascochyta</taxon>
    </lineage>
</organism>